<comment type="similarity">
    <text evidence="1">Belongs to the gamma-glutamyltransferase family.</text>
</comment>
<accession>A0A0N4VAB2</accession>
<dbReference type="InterPro" id="IPR043137">
    <property type="entry name" value="GGT_ssub_C"/>
</dbReference>
<dbReference type="EMBL" id="UXUI01008697">
    <property type="protein sequence ID" value="VDD92169.1"/>
    <property type="molecule type" value="Genomic_DNA"/>
</dbReference>
<keyword evidence="6" id="KW-0012">Acyltransferase</keyword>
<dbReference type="InterPro" id="IPR055262">
    <property type="entry name" value="GGT_CS"/>
</dbReference>
<evidence type="ECO:0000256" key="3">
    <source>
        <dbReference type="ARBA" id="ARBA00022679"/>
    </source>
</evidence>
<dbReference type="GO" id="GO:0036374">
    <property type="term" value="F:glutathione hydrolase activity"/>
    <property type="evidence" value="ECO:0007669"/>
    <property type="project" value="InterPro"/>
</dbReference>
<keyword evidence="9" id="KW-0732">Signal</keyword>
<evidence type="ECO:0000313" key="12">
    <source>
        <dbReference type="WBParaSite" id="EVEC_0000739901-mRNA-1"/>
    </source>
</evidence>
<dbReference type="GO" id="GO:0006508">
    <property type="term" value="P:proteolysis"/>
    <property type="evidence" value="ECO:0007669"/>
    <property type="project" value="UniProtKB-KW"/>
</dbReference>
<dbReference type="Gene3D" id="1.10.246.130">
    <property type="match status" value="1"/>
</dbReference>
<evidence type="ECO:0000313" key="10">
    <source>
        <dbReference type="EMBL" id="VDD92169.1"/>
    </source>
</evidence>
<dbReference type="InterPro" id="IPR043138">
    <property type="entry name" value="GGT_lsub"/>
</dbReference>
<feature type="binding site" evidence="8">
    <location>
        <position position="498"/>
    </location>
    <ligand>
        <name>L-glutamate</name>
        <dbReference type="ChEBI" id="CHEBI:29985"/>
    </ligand>
</feature>
<dbReference type="InterPro" id="IPR029055">
    <property type="entry name" value="Ntn_hydrolases_N"/>
</dbReference>
<dbReference type="FunFam" id="3.60.20.40:FF:000006">
    <property type="entry name" value="Protein CBG05566"/>
    <property type="match status" value="1"/>
</dbReference>
<feature type="binding site" evidence="8">
    <location>
        <position position="111"/>
    </location>
    <ligand>
        <name>L-glutamate</name>
        <dbReference type="ChEBI" id="CHEBI:29985"/>
    </ligand>
</feature>
<reference evidence="10 11" key="2">
    <citation type="submission" date="2018-10" db="EMBL/GenBank/DDBJ databases">
        <authorList>
            <consortium name="Pathogen Informatics"/>
        </authorList>
    </citation>
    <scope>NUCLEOTIDE SEQUENCE [LARGE SCALE GENOMIC DNA]</scope>
</reference>
<dbReference type="Proteomes" id="UP000274131">
    <property type="component" value="Unassembled WGS sequence"/>
</dbReference>
<evidence type="ECO:0000256" key="7">
    <source>
        <dbReference type="PIRSR" id="PIRSR600101-1"/>
    </source>
</evidence>
<feature type="binding site" evidence="8">
    <location>
        <position position="436"/>
    </location>
    <ligand>
        <name>L-glutamate</name>
        <dbReference type="ChEBI" id="CHEBI:29985"/>
    </ligand>
</feature>
<organism evidence="12">
    <name type="scientific">Enterobius vermicularis</name>
    <name type="common">Human pinworm</name>
    <dbReference type="NCBI Taxonomy" id="51028"/>
    <lineage>
        <taxon>Eukaryota</taxon>
        <taxon>Metazoa</taxon>
        <taxon>Ecdysozoa</taxon>
        <taxon>Nematoda</taxon>
        <taxon>Chromadorea</taxon>
        <taxon>Rhabditida</taxon>
        <taxon>Spirurina</taxon>
        <taxon>Oxyuridomorpha</taxon>
        <taxon>Oxyuroidea</taxon>
        <taxon>Oxyuridae</taxon>
        <taxon>Enterobius</taxon>
    </lineage>
</organism>
<feature type="signal peptide" evidence="9">
    <location>
        <begin position="1"/>
        <end position="20"/>
    </location>
</feature>
<dbReference type="PANTHER" id="PTHR11686:SF17">
    <property type="entry name" value="GAMMA-GLUTAMYLTRANSPEPTIDASE 1"/>
    <property type="match status" value="1"/>
</dbReference>
<dbReference type="SUPFAM" id="SSF56235">
    <property type="entry name" value="N-terminal nucleophile aminohydrolases (Ntn hydrolases)"/>
    <property type="match status" value="1"/>
</dbReference>
<dbReference type="PANTHER" id="PTHR11686">
    <property type="entry name" value="GAMMA GLUTAMYL TRANSPEPTIDASE"/>
    <property type="match status" value="1"/>
</dbReference>
<sequence>MLFATLFVLAVTLIPKFTSAEEKIKTPSYKWPPPSYSYMAKYAKAAVTSDHGICSEFGRNILLRGGNAADASIASLFCLGITNPQSSGLGGGFIMTLYNRTTKRCYVVDARETAPGKAHRDMFLNDETGSKYGYRAMAVPGELSGYWLVYKKFGSGKVPWYDLVKPAIDLARNGVPVSEYLAHVFTVKERHFRSFSSMNGWINEKTNRTYVAGDLIKRLELANALEEIAKSDDPEELFYRGKMAKTIVEEIQANGGIMTIEDMANFKAKLYEHPLVNDHFADDLAMCGPPPPGSFAVTQLIVDMMARFYGPLSDKSILSSDPEFYHRFIEAQKFAYAQRTLMGDEAFVESARILAEKMTTKNYADEIFKKFRSRAQDSAYYGGVNQTLPPDHGTSHVSVLDEYGNGVSGTTTVNRWFGASVQSDKYGIVWNDEMDDFSTPGMPNGFGFAPSETNFIEPGKKPMSSMSPIVIYKKSTGDVIIILSSIRLLRMVIGASGGSKIISALAKPIVRVLFFNETIKEAIDAPTLHNQFTPDITQFDQVPEKLLEDLEKKYGQKFKPTTGFEGIVQGIDITDHGIYVNGDYRRKADQHPGGY</sequence>
<evidence type="ECO:0000256" key="2">
    <source>
        <dbReference type="ARBA" id="ARBA00022670"/>
    </source>
</evidence>
<dbReference type="PROSITE" id="PS00462">
    <property type="entry name" value="G_GLU_TRANSPEPTIDASE"/>
    <property type="match status" value="1"/>
</dbReference>
<dbReference type="GO" id="GO:0006751">
    <property type="term" value="P:glutathione catabolic process"/>
    <property type="evidence" value="ECO:0007669"/>
    <property type="project" value="InterPro"/>
</dbReference>
<reference evidence="12" key="1">
    <citation type="submission" date="2017-02" db="UniProtKB">
        <authorList>
            <consortium name="WormBaseParasite"/>
        </authorList>
    </citation>
    <scope>IDENTIFICATION</scope>
</reference>
<name>A0A0N4VAB2_ENTVE</name>
<protein>
    <submittedName>
        <fullName evidence="12">Gamma-glutamyltranspeptidase 1</fullName>
    </submittedName>
</protein>
<dbReference type="PRINTS" id="PR01210">
    <property type="entry name" value="GGTRANSPTASE"/>
</dbReference>
<evidence type="ECO:0000256" key="9">
    <source>
        <dbReference type="SAM" id="SignalP"/>
    </source>
</evidence>
<evidence type="ECO:0000256" key="4">
    <source>
        <dbReference type="ARBA" id="ARBA00022801"/>
    </source>
</evidence>
<dbReference type="OrthoDB" id="1081007at2759"/>
<feature type="binding site" evidence="8">
    <location>
        <begin position="464"/>
        <end position="465"/>
    </location>
    <ligand>
        <name>L-glutamate</name>
        <dbReference type="ChEBI" id="CHEBI:29985"/>
    </ligand>
</feature>
<dbReference type="Gene3D" id="3.60.20.40">
    <property type="match status" value="1"/>
</dbReference>
<dbReference type="WBParaSite" id="EVEC_0000739901-mRNA-1">
    <property type="protein sequence ID" value="EVEC_0000739901-mRNA-1"/>
    <property type="gene ID" value="EVEC_0000739901"/>
</dbReference>
<feature type="chain" id="PRO_5043122758" evidence="9">
    <location>
        <begin position="21"/>
        <end position="595"/>
    </location>
</feature>
<dbReference type="FunFam" id="1.10.246.130:FF:000005">
    <property type="entry name" value="Gamma-glutamyltranspeptidase 1, putative"/>
    <property type="match status" value="1"/>
</dbReference>
<evidence type="ECO:0000256" key="8">
    <source>
        <dbReference type="PIRSR" id="PIRSR600101-2"/>
    </source>
</evidence>
<keyword evidence="3" id="KW-0808">Transferase</keyword>
<dbReference type="AlphaFoldDB" id="A0A0N4VAB2"/>
<evidence type="ECO:0000256" key="1">
    <source>
        <dbReference type="ARBA" id="ARBA00009381"/>
    </source>
</evidence>
<dbReference type="STRING" id="51028.A0A0N4VAB2"/>
<keyword evidence="4" id="KW-0378">Hydrolase</keyword>
<proteinExistence type="inferred from homology"/>
<dbReference type="GO" id="GO:0005886">
    <property type="term" value="C:plasma membrane"/>
    <property type="evidence" value="ECO:0007669"/>
    <property type="project" value="TreeGrafter"/>
</dbReference>
<keyword evidence="2" id="KW-0645">Protease</keyword>
<evidence type="ECO:0000313" key="11">
    <source>
        <dbReference type="Proteomes" id="UP000274131"/>
    </source>
</evidence>
<feature type="binding site" evidence="8">
    <location>
        <begin position="412"/>
        <end position="414"/>
    </location>
    <ligand>
        <name>L-glutamate</name>
        <dbReference type="ChEBI" id="CHEBI:29985"/>
    </ligand>
</feature>
<dbReference type="GO" id="GO:0016746">
    <property type="term" value="F:acyltransferase activity"/>
    <property type="evidence" value="ECO:0007669"/>
    <property type="project" value="UniProtKB-KW"/>
</dbReference>
<dbReference type="Pfam" id="PF01019">
    <property type="entry name" value="G_glu_transpept"/>
    <property type="match status" value="1"/>
</dbReference>
<dbReference type="InterPro" id="IPR000101">
    <property type="entry name" value="GGT_peptidase"/>
</dbReference>
<keyword evidence="11" id="KW-1185">Reference proteome</keyword>
<keyword evidence="5" id="KW-0325">Glycoprotein</keyword>
<evidence type="ECO:0000256" key="6">
    <source>
        <dbReference type="ARBA" id="ARBA00023315"/>
    </source>
</evidence>
<gene>
    <name evidence="10" type="ORF">EVEC_LOCUS6920</name>
</gene>
<evidence type="ECO:0000256" key="5">
    <source>
        <dbReference type="ARBA" id="ARBA00023180"/>
    </source>
</evidence>
<feature type="active site" description="Nucleophile" evidence="7">
    <location>
        <position position="394"/>
    </location>
</feature>